<comment type="caution">
    <text evidence="1">The sequence shown here is derived from an EMBL/GenBank/DDBJ whole genome shotgun (WGS) entry which is preliminary data.</text>
</comment>
<dbReference type="Proteomes" id="UP001240984">
    <property type="component" value="Unassembled WGS sequence"/>
</dbReference>
<protein>
    <submittedName>
        <fullName evidence="1">Uncharacterized protein</fullName>
    </submittedName>
</protein>
<organism evidence="1 2">
    <name type="scientific">Catenuloplanes nepalensis</name>
    <dbReference type="NCBI Taxonomy" id="587533"/>
    <lineage>
        <taxon>Bacteria</taxon>
        <taxon>Bacillati</taxon>
        <taxon>Actinomycetota</taxon>
        <taxon>Actinomycetes</taxon>
        <taxon>Micromonosporales</taxon>
        <taxon>Micromonosporaceae</taxon>
        <taxon>Catenuloplanes</taxon>
    </lineage>
</organism>
<accession>A0ABT9N4Y2</accession>
<proteinExistence type="predicted"/>
<reference evidence="1 2" key="1">
    <citation type="submission" date="2023-07" db="EMBL/GenBank/DDBJ databases">
        <title>Sequencing the genomes of 1000 actinobacteria strains.</title>
        <authorList>
            <person name="Klenk H.-P."/>
        </authorList>
    </citation>
    <scope>NUCLEOTIDE SEQUENCE [LARGE SCALE GENOMIC DNA]</scope>
    <source>
        <strain evidence="1 2">DSM 44710</strain>
    </source>
</reference>
<evidence type="ECO:0000313" key="2">
    <source>
        <dbReference type="Proteomes" id="UP001240984"/>
    </source>
</evidence>
<keyword evidence="2" id="KW-1185">Reference proteome</keyword>
<gene>
    <name evidence="1" type="ORF">J2S43_007276</name>
</gene>
<dbReference type="RefSeq" id="WP_306836889.1">
    <property type="nucleotide sequence ID" value="NZ_JAUSRA010000001.1"/>
</dbReference>
<name>A0ABT9N4Y2_9ACTN</name>
<sequence>MGDIVHLNRFNVKDGERDMDIRIVHVSHLLWSVPDVQWVRVLGVEVDGDTDKGSQSLFVVHKDALKRDEAGV</sequence>
<dbReference type="EMBL" id="JAUSRA010000001">
    <property type="protein sequence ID" value="MDP9798764.1"/>
    <property type="molecule type" value="Genomic_DNA"/>
</dbReference>
<evidence type="ECO:0000313" key="1">
    <source>
        <dbReference type="EMBL" id="MDP9798764.1"/>
    </source>
</evidence>